<dbReference type="GO" id="GO:0010207">
    <property type="term" value="P:photosystem II assembly"/>
    <property type="evidence" value="ECO:0007669"/>
    <property type="project" value="InterPro"/>
</dbReference>
<name>A0AAV1I095_9CHLO</name>
<dbReference type="Pfam" id="PF13326">
    <property type="entry name" value="PSII_Pbs27"/>
    <property type="match status" value="1"/>
</dbReference>
<organism evidence="1 2">
    <name type="scientific">Coccomyxa viridis</name>
    <dbReference type="NCBI Taxonomy" id="1274662"/>
    <lineage>
        <taxon>Eukaryota</taxon>
        <taxon>Viridiplantae</taxon>
        <taxon>Chlorophyta</taxon>
        <taxon>core chlorophytes</taxon>
        <taxon>Trebouxiophyceae</taxon>
        <taxon>Trebouxiophyceae incertae sedis</taxon>
        <taxon>Coccomyxaceae</taxon>
        <taxon>Coccomyxa</taxon>
    </lineage>
</organism>
<comment type="caution">
    <text evidence="1">The sequence shown here is derived from an EMBL/GenBank/DDBJ whole genome shotgun (WGS) entry which is preliminary data.</text>
</comment>
<protein>
    <submittedName>
        <fullName evidence="1">Uncharacterized protein</fullName>
    </submittedName>
</protein>
<dbReference type="Proteomes" id="UP001314263">
    <property type="component" value="Unassembled WGS sequence"/>
</dbReference>
<proteinExistence type="inferred from homology"/>
<dbReference type="InterPro" id="IPR025585">
    <property type="entry name" value="PSII_Psb27"/>
</dbReference>
<dbReference type="Gene3D" id="1.20.58.810">
    <property type="entry name" value="Photosystem II Pbs27"/>
    <property type="match status" value="1"/>
</dbReference>
<evidence type="ECO:0000313" key="1">
    <source>
        <dbReference type="EMBL" id="CAK0756992.1"/>
    </source>
</evidence>
<dbReference type="GO" id="GO:0009523">
    <property type="term" value="C:photosystem II"/>
    <property type="evidence" value="ECO:0007669"/>
    <property type="project" value="InterPro"/>
</dbReference>
<sequence length="225" mass="24931">MSSFTSGAAPRLPACSRASPCKARMDGFATLGPLPYRSSLLSRPEEKHKDVKHLSPKLARTQGIPHERCLATRAGHTYEEHHRRELLALGIFLTAAAQAQDALAGQSNGQLADEYYDRTDTMVKQIKDILSTDITSQENQEKLEEFKRDASAYVADYRRLVSPAQKSFSEVYGVVTAMVGHFTAYGLGKKNFSSKLKDKNSQRIAMAEKLLERERAKEAAKANVA</sequence>
<reference evidence="1 2" key="1">
    <citation type="submission" date="2023-10" db="EMBL/GenBank/DDBJ databases">
        <authorList>
            <person name="Maclean D."/>
            <person name="Macfadyen A."/>
        </authorList>
    </citation>
    <scope>NUCLEOTIDE SEQUENCE [LARGE SCALE GENOMIC DNA]</scope>
</reference>
<evidence type="ECO:0000313" key="2">
    <source>
        <dbReference type="Proteomes" id="UP001314263"/>
    </source>
</evidence>
<dbReference type="EMBL" id="CAUYUE010000003">
    <property type="protein sequence ID" value="CAK0756992.1"/>
    <property type="molecule type" value="Genomic_DNA"/>
</dbReference>
<keyword evidence="2" id="KW-1185">Reference proteome</keyword>
<dbReference type="HAMAP" id="MF_01481">
    <property type="entry name" value="PSII_Psb27"/>
    <property type="match status" value="1"/>
</dbReference>
<accession>A0AAV1I095</accession>
<dbReference type="GO" id="GO:0010206">
    <property type="term" value="P:photosystem II repair"/>
    <property type="evidence" value="ECO:0007669"/>
    <property type="project" value="InterPro"/>
</dbReference>
<dbReference type="AlphaFoldDB" id="A0AAV1I095"/>
<dbReference type="InterPro" id="IPR038450">
    <property type="entry name" value="PSII_Psb27_sf"/>
</dbReference>
<gene>
    <name evidence="1" type="ORF">CVIRNUC_002501</name>
</gene>